<feature type="compositionally biased region" description="Low complexity" evidence="7">
    <location>
        <begin position="648"/>
        <end position="661"/>
    </location>
</feature>
<feature type="region of interest" description="Disordered" evidence="7">
    <location>
        <begin position="1"/>
        <end position="37"/>
    </location>
</feature>
<dbReference type="GO" id="GO:0005634">
    <property type="term" value="C:nucleus"/>
    <property type="evidence" value="ECO:0007669"/>
    <property type="project" value="UniProtKB-SubCell"/>
</dbReference>
<feature type="compositionally biased region" description="Low complexity" evidence="7">
    <location>
        <begin position="1"/>
        <end position="28"/>
    </location>
</feature>
<dbReference type="InterPro" id="IPR000679">
    <property type="entry name" value="Znf_GATA"/>
</dbReference>
<feature type="region of interest" description="Disordered" evidence="7">
    <location>
        <begin position="591"/>
        <end position="613"/>
    </location>
</feature>
<dbReference type="GO" id="GO:0008270">
    <property type="term" value="F:zinc ion binding"/>
    <property type="evidence" value="ECO:0007669"/>
    <property type="project" value="UniProtKB-KW"/>
</dbReference>
<dbReference type="PROSITE" id="PS50114">
    <property type="entry name" value="GATA_ZN_FINGER_2"/>
    <property type="match status" value="1"/>
</dbReference>
<dbReference type="GO" id="GO:0000978">
    <property type="term" value="F:RNA polymerase II cis-regulatory region sequence-specific DNA binding"/>
    <property type="evidence" value="ECO:0007669"/>
    <property type="project" value="TreeGrafter"/>
</dbReference>
<keyword evidence="5" id="KW-0539">Nucleus</keyword>
<dbReference type="SMART" id="SM00401">
    <property type="entry name" value="ZnF_GATA"/>
    <property type="match status" value="1"/>
</dbReference>
<proteinExistence type="predicted"/>
<feature type="region of interest" description="Disordered" evidence="7">
    <location>
        <begin position="67"/>
        <end position="92"/>
    </location>
</feature>
<evidence type="ECO:0000259" key="8">
    <source>
        <dbReference type="PROSITE" id="PS50114"/>
    </source>
</evidence>
<feature type="region of interest" description="Disordered" evidence="7">
    <location>
        <begin position="623"/>
        <end position="642"/>
    </location>
</feature>
<feature type="domain" description="GATA-type" evidence="8">
    <location>
        <begin position="540"/>
        <end position="593"/>
    </location>
</feature>
<evidence type="ECO:0000256" key="6">
    <source>
        <dbReference type="PROSITE-ProRule" id="PRU00094"/>
    </source>
</evidence>
<dbReference type="Pfam" id="PF00320">
    <property type="entry name" value="GATA"/>
    <property type="match status" value="1"/>
</dbReference>
<keyword evidence="3 6" id="KW-0863">Zinc-finger</keyword>
<feature type="region of interest" description="Disordered" evidence="7">
    <location>
        <begin position="648"/>
        <end position="691"/>
    </location>
</feature>
<dbReference type="CDD" id="cd00202">
    <property type="entry name" value="ZnF_GATA"/>
    <property type="match status" value="1"/>
</dbReference>
<comment type="subcellular location">
    <subcellularLocation>
        <location evidence="1">Nucleus</location>
    </subcellularLocation>
</comment>
<evidence type="ECO:0000256" key="3">
    <source>
        <dbReference type="ARBA" id="ARBA00022771"/>
    </source>
</evidence>
<dbReference type="InterPro" id="IPR039355">
    <property type="entry name" value="Transcription_factor_GATA"/>
</dbReference>
<dbReference type="FunFam" id="3.30.50.10:FF:000007">
    <property type="entry name" value="Nitrogen regulatory AreA, N-terminal"/>
    <property type="match status" value="1"/>
</dbReference>
<feature type="compositionally biased region" description="Polar residues" evidence="7">
    <location>
        <begin position="420"/>
        <end position="448"/>
    </location>
</feature>
<keyword evidence="2" id="KW-0479">Metal-binding</keyword>
<evidence type="ECO:0000256" key="1">
    <source>
        <dbReference type="ARBA" id="ARBA00004123"/>
    </source>
</evidence>
<feature type="compositionally biased region" description="Polar residues" evidence="7">
    <location>
        <begin position="672"/>
        <end position="681"/>
    </location>
</feature>
<dbReference type="GO" id="GO:0000122">
    <property type="term" value="P:negative regulation of transcription by RNA polymerase II"/>
    <property type="evidence" value="ECO:0007669"/>
    <property type="project" value="TreeGrafter"/>
</dbReference>
<feature type="compositionally biased region" description="Polar residues" evidence="7">
    <location>
        <begin position="624"/>
        <end position="635"/>
    </location>
</feature>
<evidence type="ECO:0000256" key="4">
    <source>
        <dbReference type="ARBA" id="ARBA00022833"/>
    </source>
</evidence>
<dbReference type="PANTHER" id="PTHR10071:SF281">
    <property type="entry name" value="BOX A-BINDING FACTOR-RELATED"/>
    <property type="match status" value="1"/>
</dbReference>
<dbReference type="PANTHER" id="PTHR10071">
    <property type="entry name" value="TRANSCRIPTION FACTOR GATA FAMILY MEMBER"/>
    <property type="match status" value="1"/>
</dbReference>
<accession>A0A067N0K7</accession>
<reference evidence="10" key="1">
    <citation type="journal article" date="2014" name="Proc. Natl. Acad. Sci. U.S.A.">
        <title>Extensive sampling of basidiomycete genomes demonstrates inadequacy of the white-rot/brown-rot paradigm for wood decay fungi.</title>
        <authorList>
            <person name="Riley R."/>
            <person name="Salamov A.A."/>
            <person name="Brown D.W."/>
            <person name="Nagy L.G."/>
            <person name="Floudas D."/>
            <person name="Held B.W."/>
            <person name="Levasseur A."/>
            <person name="Lombard V."/>
            <person name="Morin E."/>
            <person name="Otillar R."/>
            <person name="Lindquist E.A."/>
            <person name="Sun H."/>
            <person name="LaButti K.M."/>
            <person name="Schmutz J."/>
            <person name="Jabbour D."/>
            <person name="Luo H."/>
            <person name="Baker S.E."/>
            <person name="Pisabarro A.G."/>
            <person name="Walton J.D."/>
            <person name="Blanchette R.A."/>
            <person name="Henrissat B."/>
            <person name="Martin F."/>
            <person name="Cullen D."/>
            <person name="Hibbett D.S."/>
            <person name="Grigoriev I.V."/>
        </authorList>
    </citation>
    <scope>NUCLEOTIDE SEQUENCE [LARGE SCALE GENOMIC DNA]</scope>
    <source>
        <strain evidence="10">FD-172 SS1</strain>
    </source>
</reference>
<evidence type="ECO:0000256" key="7">
    <source>
        <dbReference type="SAM" id="MobiDB-lite"/>
    </source>
</evidence>
<dbReference type="EMBL" id="KL198016">
    <property type="protein sequence ID" value="KDQ21538.1"/>
    <property type="molecule type" value="Genomic_DNA"/>
</dbReference>
<feature type="region of interest" description="Disordered" evidence="7">
    <location>
        <begin position="414"/>
        <end position="547"/>
    </location>
</feature>
<dbReference type="Gene3D" id="3.30.50.10">
    <property type="entry name" value="Erythroid Transcription Factor GATA-1, subunit A"/>
    <property type="match status" value="1"/>
</dbReference>
<evidence type="ECO:0000256" key="2">
    <source>
        <dbReference type="ARBA" id="ARBA00022723"/>
    </source>
</evidence>
<dbReference type="Proteomes" id="UP000027195">
    <property type="component" value="Unassembled WGS sequence"/>
</dbReference>
<feature type="compositionally biased region" description="Low complexity" evidence="7">
    <location>
        <begin position="504"/>
        <end position="532"/>
    </location>
</feature>
<feature type="compositionally biased region" description="Polar residues" evidence="7">
    <location>
        <begin position="260"/>
        <end position="272"/>
    </location>
</feature>
<dbReference type="PROSITE" id="PS00344">
    <property type="entry name" value="GATA_ZN_FINGER_1"/>
    <property type="match status" value="1"/>
</dbReference>
<dbReference type="AlphaFoldDB" id="A0A067N0K7"/>
<gene>
    <name evidence="9" type="ORF">BOTBODRAFT_205967</name>
</gene>
<keyword evidence="10" id="KW-1185">Reference proteome</keyword>
<organism evidence="9 10">
    <name type="scientific">Botryobasidium botryosum (strain FD-172 SS1)</name>
    <dbReference type="NCBI Taxonomy" id="930990"/>
    <lineage>
        <taxon>Eukaryota</taxon>
        <taxon>Fungi</taxon>
        <taxon>Dikarya</taxon>
        <taxon>Basidiomycota</taxon>
        <taxon>Agaricomycotina</taxon>
        <taxon>Agaricomycetes</taxon>
        <taxon>Cantharellales</taxon>
        <taxon>Botryobasidiaceae</taxon>
        <taxon>Botryobasidium</taxon>
    </lineage>
</organism>
<dbReference type="GO" id="GO:0045944">
    <property type="term" value="P:positive regulation of transcription by RNA polymerase II"/>
    <property type="evidence" value="ECO:0007669"/>
    <property type="project" value="TreeGrafter"/>
</dbReference>
<dbReference type="HOGENOM" id="CLU_006725_1_0_1"/>
<keyword evidence="4" id="KW-0862">Zinc</keyword>
<feature type="compositionally biased region" description="Basic and acidic residues" evidence="7">
    <location>
        <begin position="491"/>
        <end position="500"/>
    </location>
</feature>
<dbReference type="STRING" id="930990.A0A067N0K7"/>
<evidence type="ECO:0000256" key="5">
    <source>
        <dbReference type="ARBA" id="ARBA00023242"/>
    </source>
</evidence>
<protein>
    <recommendedName>
        <fullName evidence="8">GATA-type domain-containing protein</fullName>
    </recommendedName>
</protein>
<dbReference type="PRINTS" id="PR00619">
    <property type="entry name" value="GATAZNFINGER"/>
</dbReference>
<feature type="compositionally biased region" description="Basic and acidic residues" evidence="7">
    <location>
        <begin position="471"/>
        <end position="480"/>
    </location>
</feature>
<dbReference type="InParanoid" id="A0A067N0K7"/>
<evidence type="ECO:0000313" key="9">
    <source>
        <dbReference type="EMBL" id="KDQ21538.1"/>
    </source>
</evidence>
<evidence type="ECO:0000313" key="10">
    <source>
        <dbReference type="Proteomes" id="UP000027195"/>
    </source>
</evidence>
<dbReference type="GO" id="GO:0000981">
    <property type="term" value="F:DNA-binding transcription factor activity, RNA polymerase II-specific"/>
    <property type="evidence" value="ECO:0007669"/>
    <property type="project" value="TreeGrafter"/>
</dbReference>
<feature type="region of interest" description="Disordered" evidence="7">
    <location>
        <begin position="207"/>
        <end position="272"/>
    </location>
</feature>
<name>A0A067N0K7_BOTB1</name>
<dbReference type="OrthoDB" id="515401at2759"/>
<dbReference type="SUPFAM" id="SSF57716">
    <property type="entry name" value="Glucocorticoid receptor-like (DNA-binding domain)"/>
    <property type="match status" value="1"/>
</dbReference>
<sequence length="691" mass="72683">MDWQSVSRSRSRVSMDWRPNSRSRSRPPQMFENPEAQAHSLLALSDDDVRVKFSSFEDDEASVLAKNGMKSPRAKTSDGLLGPPSGSAGISIPTAPTSASMRALRPRPDEVLYTVPLALPETTDGPHMPNAGLNTFVPPYPVSGYNAAFLSSSLPSYGFYGMYPHLNAQGQHIGGAPSNQAAAQPTPDPRQFFPRVVRKTSFDHTVSKTGILPGVSGRHQVNGRPSLEDSNLGKRPAENGPHAESLLRGDPLPSMAQWRQPPSTDEQQLRPSLFPSSDFTFAYDLLFQDPPQTLGQVRTTLMSGDSRLRGSTQGAMGGVGLFASSPDSADPLSPTVMDPMALVAAAAGSSVPEGAVRLDGRDGSFDYHHFMGLLRHYEGTGAVDPNGLQTTPYTHVDPQILGGLEQGVDGSILGVGYNRPSPSSDGWGTYSASNTASPEPFQQTSTAPGSLKGTPIMASATARKITGNKRVSQELPRRPTLDGSVNGNGVAKKDGAKEVARLNSDPASSSTTPGPSSGRTSHASGSKSGSGSANDEGGSDQPPTLCSNCKTTTTPLWRRDAEGNPLCNACGLFFKLHGVVRPMSLKTDVIKKRNRTTGQPSHAPARKSSANTNSNVKIAPVTTRPRSSTLANGGSLSFAGGRPIAPSNARGAANAAATPLAQVKRQRRASMGLSNTAPTTRRTGDHPPAGT</sequence>
<dbReference type="InterPro" id="IPR013088">
    <property type="entry name" value="Znf_NHR/GATA"/>
</dbReference>